<feature type="domain" description="N-acetyltransferase" evidence="2">
    <location>
        <begin position="267"/>
        <end position="411"/>
    </location>
</feature>
<feature type="domain" description="ACT" evidence="3">
    <location>
        <begin position="85"/>
        <end position="157"/>
    </location>
</feature>
<accession>A0A7W7Q1M4</accession>
<dbReference type="SUPFAM" id="SSF55729">
    <property type="entry name" value="Acyl-CoA N-acyltransferases (Nat)"/>
    <property type="match status" value="1"/>
</dbReference>
<dbReference type="Pfam" id="PF13302">
    <property type="entry name" value="Acetyltransf_3"/>
    <property type="match status" value="1"/>
</dbReference>
<evidence type="ECO:0000259" key="2">
    <source>
        <dbReference type="PROSITE" id="PS51186"/>
    </source>
</evidence>
<dbReference type="PROSITE" id="PS51186">
    <property type="entry name" value="GNAT"/>
    <property type="match status" value="1"/>
</dbReference>
<reference evidence="4 5" key="1">
    <citation type="submission" date="2020-08" db="EMBL/GenBank/DDBJ databases">
        <title>Genomic Encyclopedia of Type Strains, Phase III (KMG-III): the genomes of soil and plant-associated and newly described type strains.</title>
        <authorList>
            <person name="Whitman W."/>
        </authorList>
    </citation>
    <scope>NUCLEOTIDE SEQUENCE [LARGE SCALE GENOMIC DNA]</scope>
    <source>
        <strain evidence="4 5">CECT 8960</strain>
    </source>
</reference>
<feature type="transmembrane region" description="Helical" evidence="1">
    <location>
        <begin position="35"/>
        <end position="55"/>
    </location>
</feature>
<dbReference type="InterPro" id="IPR016181">
    <property type="entry name" value="Acyl_CoA_acyltransferase"/>
</dbReference>
<keyword evidence="1" id="KW-0472">Membrane</keyword>
<dbReference type="Proteomes" id="UP000520767">
    <property type="component" value="Unassembled WGS sequence"/>
</dbReference>
<dbReference type="GO" id="GO:0016747">
    <property type="term" value="F:acyltransferase activity, transferring groups other than amino-acyl groups"/>
    <property type="evidence" value="ECO:0007669"/>
    <property type="project" value="InterPro"/>
</dbReference>
<dbReference type="Gene3D" id="3.40.630.30">
    <property type="match status" value="1"/>
</dbReference>
<keyword evidence="5" id="KW-1185">Reference proteome</keyword>
<dbReference type="PROSITE" id="PS51671">
    <property type="entry name" value="ACT"/>
    <property type="match status" value="1"/>
</dbReference>
<protein>
    <submittedName>
        <fullName evidence="4">GNAT superfamily N-acetyltransferase</fullName>
    </submittedName>
</protein>
<gene>
    <name evidence="4" type="ORF">FHR82_001581</name>
</gene>
<keyword evidence="1" id="KW-0812">Transmembrane</keyword>
<organism evidence="4 5">
    <name type="scientific">Actinophytocola algeriensis</name>
    <dbReference type="NCBI Taxonomy" id="1768010"/>
    <lineage>
        <taxon>Bacteria</taxon>
        <taxon>Bacillati</taxon>
        <taxon>Actinomycetota</taxon>
        <taxon>Actinomycetes</taxon>
        <taxon>Pseudonocardiales</taxon>
        <taxon>Pseudonocardiaceae</taxon>
    </lineage>
</organism>
<dbReference type="AlphaFoldDB" id="A0A7W7Q1M4"/>
<keyword evidence="1" id="KW-1133">Transmembrane helix</keyword>
<dbReference type="InterPro" id="IPR045865">
    <property type="entry name" value="ACT-like_dom_sf"/>
</dbReference>
<comment type="caution">
    <text evidence="4">The sequence shown here is derived from an EMBL/GenBank/DDBJ whole genome shotgun (WGS) entry which is preliminary data.</text>
</comment>
<evidence type="ECO:0000313" key="4">
    <source>
        <dbReference type="EMBL" id="MBB4905364.1"/>
    </source>
</evidence>
<keyword evidence="4" id="KW-0808">Transferase</keyword>
<dbReference type="InterPro" id="IPR000182">
    <property type="entry name" value="GNAT_dom"/>
</dbReference>
<name>A0A7W7Q1M4_9PSEU</name>
<evidence type="ECO:0000256" key="1">
    <source>
        <dbReference type="SAM" id="Phobius"/>
    </source>
</evidence>
<dbReference type="Pfam" id="PF01842">
    <property type="entry name" value="ACT"/>
    <property type="match status" value="1"/>
</dbReference>
<feature type="transmembrane region" description="Helical" evidence="1">
    <location>
        <begin position="12"/>
        <end position="29"/>
    </location>
</feature>
<evidence type="ECO:0000313" key="5">
    <source>
        <dbReference type="Proteomes" id="UP000520767"/>
    </source>
</evidence>
<dbReference type="SUPFAM" id="SSF55021">
    <property type="entry name" value="ACT-like"/>
    <property type="match status" value="1"/>
</dbReference>
<dbReference type="EMBL" id="JACHJQ010000002">
    <property type="protein sequence ID" value="MBB4905364.1"/>
    <property type="molecule type" value="Genomic_DNA"/>
</dbReference>
<dbReference type="InterPro" id="IPR002912">
    <property type="entry name" value="ACT_dom"/>
</dbReference>
<dbReference type="RefSeq" id="WP_184809614.1">
    <property type="nucleotide sequence ID" value="NZ_JACHJQ010000002.1"/>
</dbReference>
<evidence type="ECO:0000259" key="3">
    <source>
        <dbReference type="PROSITE" id="PS51671"/>
    </source>
</evidence>
<sequence>MSARSSSWTRELVELAALFLAVAAADLFANSVAHVSSGVVILAVLAVVLMVCAVVHHRIRHRPRPPAPAPPSVVEEDIPPAAMWRVRATVRDTPGSLAGLAAGLASRAVNILSVQVHPVTDGVVDEFLVESRAPAEAIAAAVRHGGGRDVTVTAADAHDLVDIPTRILSMITTDVTDGIDLARSVRTLLGECELRWEPSGSPTDGAEGTTMRLADPEGGVLTVSRSGAGFTPAEYARVRALLELDGEFARWLRAQHSAVLLASGEELTVRQASVADVPALLAMHFRCSRRSRRLRYLSGTRTSAADLTRLVNRRHGRTLVVVDPGGDVVAMGNLMHDGPDSEMALLVEDAWQGHGIGSMLLRRLLAAVPGGRAVVAVAEQGNGAMSAVLRRAGAELDRVEAGVAHLTLPAR</sequence>
<proteinExistence type="predicted"/>